<dbReference type="Pfam" id="PF06738">
    <property type="entry name" value="ThrE"/>
    <property type="match status" value="1"/>
</dbReference>
<proteinExistence type="inferred from homology"/>
<dbReference type="Pfam" id="PF12821">
    <property type="entry name" value="ThrE_2"/>
    <property type="match status" value="1"/>
</dbReference>
<evidence type="ECO:0000256" key="1">
    <source>
        <dbReference type="ARBA" id="ARBA00004651"/>
    </source>
</evidence>
<comment type="similarity">
    <text evidence="6">Belongs to the ThrE exporter (TC 2.A.79) family.</text>
</comment>
<evidence type="ECO:0000256" key="6">
    <source>
        <dbReference type="ARBA" id="ARBA00034125"/>
    </source>
</evidence>
<feature type="transmembrane region" description="Helical" evidence="7">
    <location>
        <begin position="249"/>
        <end position="268"/>
    </location>
</feature>
<gene>
    <name evidence="10" type="ORF">RVY80_07415</name>
</gene>
<comment type="subcellular location">
    <subcellularLocation>
        <location evidence="1">Cell membrane</location>
        <topology evidence="1">Multi-pass membrane protein</topology>
    </subcellularLocation>
</comment>
<feature type="transmembrane region" description="Helical" evidence="7">
    <location>
        <begin position="331"/>
        <end position="349"/>
    </location>
</feature>
<dbReference type="Proteomes" id="UP001272515">
    <property type="component" value="Unassembled WGS sequence"/>
</dbReference>
<evidence type="ECO:0000259" key="8">
    <source>
        <dbReference type="Pfam" id="PF06738"/>
    </source>
</evidence>
<name>A0ABU3ZAB6_9FIRM</name>
<evidence type="ECO:0000259" key="9">
    <source>
        <dbReference type="Pfam" id="PF12821"/>
    </source>
</evidence>
<feature type="domain" description="Threonine/Serine exporter ThrE" evidence="9">
    <location>
        <begin position="286"/>
        <end position="420"/>
    </location>
</feature>
<keyword evidence="4 7" id="KW-1133">Transmembrane helix</keyword>
<protein>
    <submittedName>
        <fullName evidence="10">Threonine/serine exporter family protein</fullName>
    </submittedName>
</protein>
<feature type="transmembrane region" description="Helical" evidence="7">
    <location>
        <begin position="280"/>
        <end position="300"/>
    </location>
</feature>
<evidence type="ECO:0000256" key="5">
    <source>
        <dbReference type="ARBA" id="ARBA00023136"/>
    </source>
</evidence>
<evidence type="ECO:0000313" key="10">
    <source>
        <dbReference type="EMBL" id="MDV5088666.1"/>
    </source>
</evidence>
<dbReference type="RefSeq" id="WP_310746061.1">
    <property type="nucleotide sequence ID" value="NZ_JAWJZA010000007.1"/>
</dbReference>
<dbReference type="InterPro" id="IPR024528">
    <property type="entry name" value="ThrE_2"/>
</dbReference>
<evidence type="ECO:0000256" key="4">
    <source>
        <dbReference type="ARBA" id="ARBA00022989"/>
    </source>
</evidence>
<evidence type="ECO:0000313" key="11">
    <source>
        <dbReference type="Proteomes" id="UP001272515"/>
    </source>
</evidence>
<evidence type="ECO:0000256" key="2">
    <source>
        <dbReference type="ARBA" id="ARBA00022475"/>
    </source>
</evidence>
<dbReference type="EMBL" id="JAWJZB010000008">
    <property type="protein sequence ID" value="MDV5088666.1"/>
    <property type="molecule type" value="Genomic_DNA"/>
</dbReference>
<keyword evidence="2" id="KW-1003">Cell membrane</keyword>
<dbReference type="PANTHER" id="PTHR34390">
    <property type="entry name" value="UPF0442 PROTEIN YJJB-RELATED"/>
    <property type="match status" value="1"/>
</dbReference>
<feature type="domain" description="Threonine/serine exporter-like N-terminal" evidence="8">
    <location>
        <begin position="25"/>
        <end position="266"/>
    </location>
</feature>
<dbReference type="InterPro" id="IPR010619">
    <property type="entry name" value="ThrE-like_N"/>
</dbReference>
<keyword evidence="3 7" id="KW-0812">Transmembrane</keyword>
<feature type="transmembrane region" description="Helical" evidence="7">
    <location>
        <begin position="307"/>
        <end position="325"/>
    </location>
</feature>
<feature type="transmembrane region" description="Helical" evidence="7">
    <location>
        <begin position="183"/>
        <end position="204"/>
    </location>
</feature>
<sequence>MKQFTLEEKNAVLETPFTYIHRKLDILLTVGQLLMECGADTKRITDEMLKSATFLGIPQEYLNIHISYTTLMINLRHHDATLTVFRKTPKHEPNMAMVGAVSKLTWRALERHYSLTTYERLLNKLPDSVSSYPNWVKGVFSALGCSGLAILFGGEIIAAVMTFICSLLGYFTRAFCMKIGFDSYVSIACGAFTAMGSAYLSYSFIDQTALLYTLVCCTLFMIPGVPLINSVIDTINNHILSGVTRGIRTILIVSAMTLGMAMALHFSPVPSFAYVDIKPHLITIEQIIGSFMAAASFAVLFNVPYRVLVYIGIGGVICVSVRNMLLVDFAFAIPGATFVGATVMSIIFMRLSPLLRTSGPVLIVPSAIALMPGVLLYRFLFDILHIGNLNEAGLLHTIQNGVTGVLTIIAIAVGVAIPNVLAQRYLDTRKQARLEELLRSRHEFEEKKKYEIINASKNKDTAGHIIDKLINPDIID</sequence>
<feature type="transmembrane region" description="Helical" evidence="7">
    <location>
        <begin position="401"/>
        <end position="421"/>
    </location>
</feature>
<feature type="transmembrane region" description="Helical" evidence="7">
    <location>
        <begin position="148"/>
        <end position="171"/>
    </location>
</feature>
<feature type="transmembrane region" description="Helical" evidence="7">
    <location>
        <begin position="361"/>
        <end position="381"/>
    </location>
</feature>
<evidence type="ECO:0000256" key="3">
    <source>
        <dbReference type="ARBA" id="ARBA00022692"/>
    </source>
</evidence>
<dbReference type="InterPro" id="IPR050539">
    <property type="entry name" value="ThrE_Dicarb/AminoAcid_Exp"/>
</dbReference>
<comment type="caution">
    <text evidence="10">The sequence shown here is derived from an EMBL/GenBank/DDBJ whole genome shotgun (WGS) entry which is preliminary data.</text>
</comment>
<keyword evidence="11" id="KW-1185">Reference proteome</keyword>
<reference evidence="10 11" key="1">
    <citation type="submission" date="2023-10" db="EMBL/GenBank/DDBJ databases">
        <title>Veillonella sp. nov., isolated from a pig farm feces dump.</title>
        <authorList>
            <person name="Chang Y.-H."/>
        </authorList>
    </citation>
    <scope>NUCLEOTIDE SEQUENCE [LARGE SCALE GENOMIC DNA]</scope>
    <source>
        <strain evidence="10 11">YH-vei2233</strain>
    </source>
</reference>
<accession>A0ABU3ZAB6</accession>
<evidence type="ECO:0000256" key="7">
    <source>
        <dbReference type="SAM" id="Phobius"/>
    </source>
</evidence>
<dbReference type="PANTHER" id="PTHR34390:SF2">
    <property type="entry name" value="SUCCINATE TRANSPORTER SUBUNIT YJJP-RELATED"/>
    <property type="match status" value="1"/>
</dbReference>
<feature type="transmembrane region" description="Helical" evidence="7">
    <location>
        <begin position="210"/>
        <end position="228"/>
    </location>
</feature>
<organism evidence="10 11">
    <name type="scientific">Veillonella absiana</name>
    <dbReference type="NCBI Taxonomy" id="3079305"/>
    <lineage>
        <taxon>Bacteria</taxon>
        <taxon>Bacillati</taxon>
        <taxon>Bacillota</taxon>
        <taxon>Negativicutes</taxon>
        <taxon>Veillonellales</taxon>
        <taxon>Veillonellaceae</taxon>
        <taxon>Veillonella</taxon>
    </lineage>
</organism>
<keyword evidence="5 7" id="KW-0472">Membrane</keyword>